<dbReference type="RefSeq" id="WP_093323498.1">
    <property type="nucleotide sequence ID" value="NZ_FOSZ01000003.1"/>
</dbReference>
<organism evidence="2 3">
    <name type="scientific">Shimia haliotis</name>
    <dbReference type="NCBI Taxonomy" id="1280847"/>
    <lineage>
        <taxon>Bacteria</taxon>
        <taxon>Pseudomonadati</taxon>
        <taxon>Pseudomonadota</taxon>
        <taxon>Alphaproteobacteria</taxon>
        <taxon>Rhodobacterales</taxon>
        <taxon>Roseobacteraceae</taxon>
    </lineage>
</organism>
<dbReference type="EMBL" id="FOSZ01000003">
    <property type="protein sequence ID" value="SFK97390.1"/>
    <property type="molecule type" value="Genomic_DNA"/>
</dbReference>
<feature type="chain" id="PRO_5011767846" description="Cytochrome c domain-containing protein" evidence="1">
    <location>
        <begin position="27"/>
        <end position="481"/>
    </location>
</feature>
<keyword evidence="3" id="KW-1185">Reference proteome</keyword>
<dbReference type="AlphaFoldDB" id="A0A1I4DXG7"/>
<dbReference type="Proteomes" id="UP000198851">
    <property type="component" value="Unassembled WGS sequence"/>
</dbReference>
<evidence type="ECO:0000313" key="3">
    <source>
        <dbReference type="Proteomes" id="UP000198851"/>
    </source>
</evidence>
<feature type="signal peptide" evidence="1">
    <location>
        <begin position="1"/>
        <end position="26"/>
    </location>
</feature>
<evidence type="ECO:0000313" key="2">
    <source>
        <dbReference type="EMBL" id="SFK97390.1"/>
    </source>
</evidence>
<protein>
    <recommendedName>
        <fullName evidence="4">Cytochrome c domain-containing protein</fullName>
    </recommendedName>
</protein>
<evidence type="ECO:0008006" key="4">
    <source>
        <dbReference type="Google" id="ProtNLM"/>
    </source>
</evidence>
<accession>A0A1I4DXG7</accession>
<evidence type="ECO:0000256" key="1">
    <source>
        <dbReference type="SAM" id="SignalP"/>
    </source>
</evidence>
<gene>
    <name evidence="2" type="ORF">SAMN04488036_103463</name>
</gene>
<sequence length="481" mass="53150">MFVTPVSRSLAIAAIGAAIFASQVRAQDGRPTYQPIPSGYGYFEHTEQLENAVQENMRSAIREHGWGLWAGIMQPLDAGDNNSWPVWFSWPTGSQAFSQDMAPPEALHPSIRKSQHAQMARVAPVETDAPNVSTPAPQYPLPEYVKENFQGALKKSGSGEVSLYDGAYFAFNGDIMVATESMSPAGFEAIVAGELYKKSTLDQMNRDGKSVDFPAEAIFTKHMYWPVKADGLTAVPWYNGTQWDPSFTGYWGYELWESVVAIDPSNAQSGEAEVSFLYGVEENDGSPMDTRTVTAPIVPIEDLYHHQVTEADWALFDEADKAILNAASFWLYDKPFEPGDYLVTVAMHVFTKEVPTWTLQSVWWVNEPDTGEYAKDRPELTSAVGPWQNYLLTQGTEIFPEVGDNLKISVNPYIEGVTHPIATSCRNCHQRAGHTSPDSKGKTGYQTSLCPDLLEDLTAESACLANVALTDFSWLTADRAK</sequence>
<reference evidence="3" key="1">
    <citation type="submission" date="2016-10" db="EMBL/GenBank/DDBJ databases">
        <authorList>
            <person name="Varghese N."/>
            <person name="Submissions S."/>
        </authorList>
    </citation>
    <scope>NUCLEOTIDE SEQUENCE [LARGE SCALE GENOMIC DNA]</scope>
    <source>
        <strain evidence="3">DSM 28453</strain>
    </source>
</reference>
<name>A0A1I4DXG7_9RHOB</name>
<proteinExistence type="predicted"/>
<keyword evidence="1" id="KW-0732">Signal</keyword>
<dbReference type="OrthoDB" id="280897at2"/>